<dbReference type="AlphaFoldDB" id="X1FAS7"/>
<comment type="similarity">
    <text evidence="2">Belongs to the UPF0718 family.</text>
</comment>
<dbReference type="PANTHER" id="PTHR43299">
    <property type="entry name" value="UPF0718 PROTEIN YRAQ"/>
    <property type="match status" value="1"/>
</dbReference>
<evidence type="ECO:0000256" key="1">
    <source>
        <dbReference type="ARBA" id="ARBA00004651"/>
    </source>
</evidence>
<protein>
    <recommendedName>
        <fullName evidence="9">Permease</fullName>
    </recommendedName>
</protein>
<feature type="transmembrane region" description="Helical" evidence="7">
    <location>
        <begin position="72"/>
        <end position="93"/>
    </location>
</feature>
<keyword evidence="6 7" id="KW-0472">Membrane</keyword>
<keyword evidence="5 7" id="KW-1133">Transmembrane helix</keyword>
<proteinExistence type="inferred from homology"/>
<evidence type="ECO:0000313" key="8">
    <source>
        <dbReference type="EMBL" id="GAH42756.1"/>
    </source>
</evidence>
<gene>
    <name evidence="8" type="ORF">S03H2_11552</name>
</gene>
<keyword evidence="4 7" id="KW-0812">Transmembrane</keyword>
<comment type="caution">
    <text evidence="8">The sequence shown here is derived from an EMBL/GenBank/DDBJ whole genome shotgun (WGS) entry which is preliminary data.</text>
</comment>
<feature type="transmembrane region" description="Helical" evidence="7">
    <location>
        <begin position="99"/>
        <end position="119"/>
    </location>
</feature>
<evidence type="ECO:0000256" key="5">
    <source>
        <dbReference type="ARBA" id="ARBA00022989"/>
    </source>
</evidence>
<evidence type="ECO:0000256" key="4">
    <source>
        <dbReference type="ARBA" id="ARBA00022692"/>
    </source>
</evidence>
<evidence type="ECO:0000256" key="7">
    <source>
        <dbReference type="SAM" id="Phobius"/>
    </source>
</evidence>
<sequence>LIAPWLLVGVFAAGMIRAGVPESVITPVVGGNGLLANFVASLAGSLMYFATLTEVPIVRAFMDLGMGKGPALALLLAGPALSLPNMLVIRGIMGTKKTLVYIALVVVMATVSGYVFGLITQ</sequence>
<dbReference type="InterPro" id="IPR005524">
    <property type="entry name" value="DUF318"/>
</dbReference>
<feature type="non-terminal residue" evidence="8">
    <location>
        <position position="1"/>
    </location>
</feature>
<dbReference type="GO" id="GO:0005886">
    <property type="term" value="C:plasma membrane"/>
    <property type="evidence" value="ECO:0007669"/>
    <property type="project" value="UniProtKB-SubCell"/>
</dbReference>
<dbReference type="EMBL" id="BARU01005890">
    <property type="protein sequence ID" value="GAH42756.1"/>
    <property type="molecule type" value="Genomic_DNA"/>
</dbReference>
<keyword evidence="3" id="KW-1003">Cell membrane</keyword>
<dbReference type="PANTHER" id="PTHR43299:SF1">
    <property type="entry name" value="UPF0718 PROTEIN YRAQ"/>
    <property type="match status" value="1"/>
</dbReference>
<comment type="subcellular location">
    <subcellularLocation>
        <location evidence="1">Cell membrane</location>
        <topology evidence="1">Multi-pass membrane protein</topology>
    </subcellularLocation>
</comment>
<evidence type="ECO:0008006" key="9">
    <source>
        <dbReference type="Google" id="ProtNLM"/>
    </source>
</evidence>
<feature type="transmembrane region" description="Helical" evidence="7">
    <location>
        <begin position="34"/>
        <end position="51"/>
    </location>
</feature>
<evidence type="ECO:0000256" key="2">
    <source>
        <dbReference type="ARBA" id="ARBA00006386"/>
    </source>
</evidence>
<name>X1FAS7_9ZZZZ</name>
<accession>X1FAS7</accession>
<dbReference type="Pfam" id="PF03773">
    <property type="entry name" value="ArsP_1"/>
    <property type="match status" value="1"/>
</dbReference>
<evidence type="ECO:0000256" key="3">
    <source>
        <dbReference type="ARBA" id="ARBA00022475"/>
    </source>
</evidence>
<organism evidence="8">
    <name type="scientific">marine sediment metagenome</name>
    <dbReference type="NCBI Taxonomy" id="412755"/>
    <lineage>
        <taxon>unclassified sequences</taxon>
        <taxon>metagenomes</taxon>
        <taxon>ecological metagenomes</taxon>
    </lineage>
</organism>
<evidence type="ECO:0000256" key="6">
    <source>
        <dbReference type="ARBA" id="ARBA00023136"/>
    </source>
</evidence>
<reference evidence="8" key="1">
    <citation type="journal article" date="2014" name="Front. Microbiol.">
        <title>High frequency of phylogenetically diverse reductive dehalogenase-homologous genes in deep subseafloor sedimentary metagenomes.</title>
        <authorList>
            <person name="Kawai M."/>
            <person name="Futagami T."/>
            <person name="Toyoda A."/>
            <person name="Takaki Y."/>
            <person name="Nishi S."/>
            <person name="Hori S."/>
            <person name="Arai W."/>
            <person name="Tsubouchi T."/>
            <person name="Morono Y."/>
            <person name="Uchiyama I."/>
            <person name="Ito T."/>
            <person name="Fujiyama A."/>
            <person name="Inagaki F."/>
            <person name="Takami H."/>
        </authorList>
    </citation>
    <scope>NUCLEOTIDE SEQUENCE</scope>
    <source>
        <strain evidence="8">Expedition CK06-06</strain>
    </source>
</reference>